<proteinExistence type="predicted"/>
<dbReference type="EMBL" id="KE356561">
    <property type="protein sequence ID" value="ERG94044.1"/>
    <property type="molecule type" value="Genomic_DNA"/>
</dbReference>
<dbReference type="HOGENOM" id="CLU_2911467_0_0_2"/>
<name>U1MUM0_9EURY</name>
<evidence type="ECO:0000313" key="2">
    <source>
        <dbReference type="Proteomes" id="UP000030710"/>
    </source>
</evidence>
<evidence type="ECO:0000313" key="1">
    <source>
        <dbReference type="EMBL" id="ERG94044.1"/>
    </source>
</evidence>
<dbReference type="Proteomes" id="UP000030710">
    <property type="component" value="Unassembled WGS sequence"/>
</dbReference>
<accession>U1MUM0</accession>
<sequence length="61" mass="6968">MIEIEFISHTGGLIFSYSYLIPFQRTWWWVCLLYTTDSVDTEDTEDVGVSTISVVHITHGG</sequence>
<protein>
    <submittedName>
        <fullName evidence="1">Uncharacterized protein</fullName>
    </submittedName>
</protein>
<gene>
    <name evidence="1" type="ORF">J07HQW2_00478</name>
</gene>
<dbReference type="AlphaFoldDB" id="U1MUM0"/>
<organism evidence="1 2">
    <name type="scientific">Haloquadratum walsbyi J07HQW2</name>
    <dbReference type="NCBI Taxonomy" id="1238425"/>
    <lineage>
        <taxon>Archaea</taxon>
        <taxon>Methanobacteriati</taxon>
        <taxon>Methanobacteriota</taxon>
        <taxon>Stenosarchaea group</taxon>
        <taxon>Halobacteria</taxon>
        <taxon>Halobacteriales</taxon>
        <taxon>Haloferacaceae</taxon>
        <taxon>Haloquadratum</taxon>
    </lineage>
</organism>
<reference evidence="1 2" key="1">
    <citation type="journal article" date="2013" name="PLoS ONE">
        <title>Assembly-driven community genomics of a hypersaline microbial ecosystem.</title>
        <authorList>
            <person name="Podell S."/>
            <person name="Ugalde J.A."/>
            <person name="Narasingarao P."/>
            <person name="Banfield J.F."/>
            <person name="Heidelberg K.B."/>
            <person name="Allen E.E."/>
        </authorList>
    </citation>
    <scope>NUCLEOTIDE SEQUENCE [LARGE SCALE GENOMIC DNA]</scope>
    <source>
        <strain evidence="2">J07HQW2</strain>
    </source>
</reference>